<gene>
    <name evidence="3" type="ORF">PENARI_c094G04363</name>
    <name evidence="2" type="ORF">PENARI_c111G12286</name>
</gene>
<evidence type="ECO:0000256" key="1">
    <source>
        <dbReference type="SAM" id="SignalP"/>
    </source>
</evidence>
<dbReference type="EMBL" id="LXJU01000111">
    <property type="protein sequence ID" value="OGE46787.1"/>
    <property type="molecule type" value="Genomic_DNA"/>
</dbReference>
<reference evidence="2 4" key="1">
    <citation type="journal article" date="2016" name="Sci. Rep.">
        <title>Penicillium arizonense, a new, genome sequenced fungal species, reveals a high chemical diversity in secreted metabolites.</title>
        <authorList>
            <person name="Grijseels S."/>
            <person name="Nielsen J.C."/>
            <person name="Randelovic M."/>
            <person name="Nielsen J."/>
            <person name="Nielsen K.F."/>
            <person name="Workman M."/>
            <person name="Frisvad J.C."/>
        </authorList>
    </citation>
    <scope>NUCLEOTIDE SEQUENCE [LARGE SCALE GENOMIC DNA]</scope>
    <source>
        <strain evidence="2 4">CBS 141311</strain>
    </source>
</reference>
<evidence type="ECO:0000313" key="3">
    <source>
        <dbReference type="EMBL" id="OGE46886.1"/>
    </source>
</evidence>
<dbReference type="Proteomes" id="UP000177622">
    <property type="component" value="Unassembled WGS sequence"/>
</dbReference>
<accession>A0A1F5L174</accession>
<dbReference type="AlphaFoldDB" id="A0A1F5L174"/>
<dbReference type="GeneID" id="34582523"/>
<evidence type="ECO:0000313" key="2">
    <source>
        <dbReference type="EMBL" id="OGE46787.1"/>
    </source>
</evidence>
<comment type="caution">
    <text evidence="2">The sequence shown here is derived from an EMBL/GenBank/DDBJ whole genome shotgun (WGS) entry which is preliminary data.</text>
</comment>
<protein>
    <submittedName>
        <fullName evidence="2">Uncharacterized protein</fullName>
    </submittedName>
</protein>
<dbReference type="RefSeq" id="XP_022482353.1">
    <property type="nucleotide sequence ID" value="XM_022637789.1"/>
</dbReference>
<feature type="non-terminal residue" evidence="2">
    <location>
        <position position="1"/>
    </location>
</feature>
<feature type="chain" id="PRO_5009842638" evidence="1">
    <location>
        <begin position="25"/>
        <end position="73"/>
    </location>
</feature>
<feature type="signal peptide" evidence="1">
    <location>
        <begin position="1"/>
        <end position="24"/>
    </location>
</feature>
<organism evidence="2 4">
    <name type="scientific">Penicillium arizonense</name>
    <dbReference type="NCBI Taxonomy" id="1835702"/>
    <lineage>
        <taxon>Eukaryota</taxon>
        <taxon>Fungi</taxon>
        <taxon>Dikarya</taxon>
        <taxon>Ascomycota</taxon>
        <taxon>Pezizomycotina</taxon>
        <taxon>Eurotiomycetes</taxon>
        <taxon>Eurotiomycetidae</taxon>
        <taxon>Eurotiales</taxon>
        <taxon>Aspergillaceae</taxon>
        <taxon>Penicillium</taxon>
    </lineage>
</organism>
<keyword evidence="4" id="KW-1185">Reference proteome</keyword>
<proteinExistence type="predicted"/>
<name>A0A1F5L174_PENAI</name>
<dbReference type="EMBL" id="LXJU01000094">
    <property type="protein sequence ID" value="OGE46886.1"/>
    <property type="molecule type" value="Genomic_DNA"/>
</dbReference>
<evidence type="ECO:0000313" key="4">
    <source>
        <dbReference type="Proteomes" id="UP000177622"/>
    </source>
</evidence>
<keyword evidence="1" id="KW-0732">Signal</keyword>
<sequence>SISKISMNMSLLLAFFTSISVALGGTLQIIDYEGQCFMYSTENFNCTGVSEPFAPLEGAFCSSKKPTDDEEHF</sequence>
<dbReference type="OrthoDB" id="4288742at2759"/>